<proteinExistence type="predicted"/>
<dbReference type="AlphaFoldDB" id="B7S8K8"/>
<evidence type="ECO:0000313" key="1">
    <source>
        <dbReference type="EMBL" id="ACE75233.1"/>
    </source>
</evidence>
<organism evidence="1">
    <name type="scientific">Glyptapanteles flavicoxis</name>
    <dbReference type="NCBI Taxonomy" id="463051"/>
    <lineage>
        <taxon>Eukaryota</taxon>
        <taxon>Metazoa</taxon>
        <taxon>Ecdysozoa</taxon>
        <taxon>Arthropoda</taxon>
        <taxon>Hexapoda</taxon>
        <taxon>Insecta</taxon>
        <taxon>Pterygota</taxon>
        <taxon>Neoptera</taxon>
        <taxon>Endopterygota</taxon>
        <taxon>Hymenoptera</taxon>
        <taxon>Apocrita</taxon>
        <taxon>Ichneumonoidea</taxon>
        <taxon>Braconidae</taxon>
        <taxon>Microgastrinae</taxon>
        <taxon>Glyptapanteles</taxon>
    </lineage>
</organism>
<accession>B7S8K8</accession>
<dbReference type="EMBL" id="EF710648">
    <property type="protein sequence ID" value="ACE75233.1"/>
    <property type="molecule type" value="Genomic_DNA"/>
</dbReference>
<protein>
    <submittedName>
        <fullName evidence="1">Uncharacterized protein</fullName>
    </submittedName>
</protein>
<name>B7S8K8_9HYME</name>
<sequence length="130" mass="15457">MKKKKDKKAFCDNCRILVHCNAHQVTRSISVYEKIIEKAMRHLHQVPCWIPREWLAFPWHPLRVTISMEILEYYLKHGSPEGSAVRINGITARLQLYNQTFWMKDDLDLQTRPNEGYYSFLIPCIYCSKL</sequence>
<reference evidence="1" key="1">
    <citation type="submission" date="2007-06" db="EMBL/GenBank/DDBJ databases">
        <title>Bracovirus Evolution: Comparative Genomics of Multiple Viral and Proviral Genomes.</title>
        <authorList>
            <person name="Desjardins C.A."/>
            <person name="Gundersen-Rindal D.E."/>
            <person name="Hostetler J.B."/>
            <person name="Tallon L.J."/>
            <person name="Utterback T.R."/>
            <person name="Fuester R.W."/>
            <person name="Schatz M.C."/>
            <person name="Pedroni M.J."/>
            <person name="Fadrosh D.W."/>
            <person name="Haas B.J."/>
            <person name="Toms B.S."/>
            <person name="Chen D."/>
            <person name="Nene V."/>
        </authorList>
    </citation>
    <scope>NUCLEOTIDE SEQUENCE</scope>
</reference>
<gene>
    <name evidence="1" type="ORF">GFP_L2_0070</name>
</gene>